<organism evidence="3">
    <name type="scientific">Nanobsidianus stetteri</name>
    <dbReference type="NCBI Taxonomy" id="1294122"/>
    <lineage>
        <taxon>Archaea</taxon>
        <taxon>Nanobdellota</taxon>
        <taxon>Candidatus Nanoarchaeia</taxon>
        <taxon>Nanoarchaeales</taxon>
        <taxon>Nanopusillaceae</taxon>
        <taxon>Candidatus Nanobsidianus</taxon>
    </lineage>
</organism>
<dbReference type="Proteomes" id="UP000245509">
    <property type="component" value="Unassembled WGS sequence"/>
</dbReference>
<dbReference type="AlphaFoldDB" id="A0A2T9WLJ1"/>
<reference evidence="3" key="1">
    <citation type="journal article" date="2015" name="Appl. Environ. Microbiol.">
        <title>Nanoarchaeota, Their Sulfolobales Host, and Nanoarchaeota Virus Distribution across Yellowstone National Park Hot Springs.</title>
        <authorList>
            <person name="Munson-McGee J.H."/>
            <person name="Field E.K."/>
            <person name="Bateson M."/>
            <person name="Rooney C."/>
            <person name="Stepanauskas R."/>
            <person name="Young M.J."/>
        </authorList>
    </citation>
    <scope>NUCLEOTIDE SEQUENCE [LARGE SCALE GENOMIC DNA]</scope>
    <source>
        <strain evidence="3">SCGC AB-777_F03</strain>
    </source>
</reference>
<dbReference type="GO" id="GO:0005198">
    <property type="term" value="F:structural molecule activity"/>
    <property type="evidence" value="ECO:0007669"/>
    <property type="project" value="InterPro"/>
</dbReference>
<protein>
    <submittedName>
        <fullName evidence="3">Uncharacterized protein</fullName>
    </submittedName>
</protein>
<comment type="caution">
    <text evidence="3">The sequence shown here is derived from an EMBL/GenBank/DDBJ whole genome shotgun (WGS) entry which is preliminary data.</text>
</comment>
<feature type="transmembrane region" description="Helical" evidence="1">
    <location>
        <begin position="7"/>
        <end position="26"/>
    </location>
</feature>
<keyword evidence="1" id="KW-0812">Transmembrane</keyword>
<reference evidence="2" key="4">
    <citation type="submission" date="2021-11" db="EMBL/GenBank/DDBJ databases">
        <authorList>
            <person name="Munson-Mcgee J."/>
            <person name="Field E."/>
            <person name="Bateson M."/>
            <person name="Rooney C."/>
            <person name="Stepanauskas R."/>
            <person name="Young M."/>
        </authorList>
    </citation>
    <scope>NUCLEOTIDE SEQUENCE</scope>
    <source>
        <strain evidence="2">SCGC AB-777_F03</strain>
    </source>
</reference>
<dbReference type="GO" id="GO:0097588">
    <property type="term" value="P:archaeal or bacterial-type flagellum-dependent cell motility"/>
    <property type="evidence" value="ECO:0007669"/>
    <property type="project" value="InterPro"/>
</dbReference>
<name>A0A2T9WLJ1_NANST</name>
<reference evidence="3" key="2">
    <citation type="submission" date="2017-05" db="EMBL/GenBank/DDBJ databases">
        <authorList>
            <person name="Song R."/>
            <person name="Chenine A.L."/>
            <person name="Ruprecht R.M."/>
        </authorList>
    </citation>
    <scope>NUCLEOTIDE SEQUENCE</scope>
    <source>
        <strain evidence="3">SCGC AB-777_F03</strain>
    </source>
</reference>
<dbReference type="EMBL" id="QEFP02000007">
    <property type="protein sequence ID" value="MCC5447058.1"/>
    <property type="molecule type" value="Genomic_DNA"/>
</dbReference>
<gene>
    <name evidence="2" type="ORF">DDW03_001415</name>
    <name evidence="3" type="ORF">DDW03_01185</name>
</gene>
<evidence type="ECO:0000313" key="3">
    <source>
        <dbReference type="EMBL" id="PVU68696.1"/>
    </source>
</evidence>
<reference evidence="2" key="3">
    <citation type="submission" date="2017-05" db="EMBL/GenBank/DDBJ databases">
        <authorList>
            <person name="Munson-Mcgee J.H."/>
        </authorList>
    </citation>
    <scope>NUCLEOTIDE SEQUENCE</scope>
    <source>
        <strain evidence="2">SCGC AB-777_F03</strain>
    </source>
</reference>
<keyword evidence="1" id="KW-1133">Transmembrane helix</keyword>
<dbReference type="InterPro" id="IPR002774">
    <property type="entry name" value="Flagellin_arc-type"/>
</dbReference>
<dbReference type="RefSeq" id="WP_228615286.1">
    <property type="nucleotide sequence ID" value="NZ_QEFP02000007.1"/>
</dbReference>
<dbReference type="Pfam" id="PF01917">
    <property type="entry name" value="Flagellin_arch-type"/>
    <property type="match status" value="1"/>
</dbReference>
<keyword evidence="1" id="KW-0472">Membrane</keyword>
<sequence length="159" mass="17337">MKTQFGTILVEIILFIVAGIAAYIFVSTAYNNLNGISNAAIANSQSLENQLNTYITLDSCAYNSTTNLLYFYVTNRGSVVLNQNLTLLFINGELINNTKIYIANSYTGTSAWGPYDTIAIVANISVTTNFYQVRIVASTGAYTENTIYVNTTSGTCTIE</sequence>
<dbReference type="EMBL" id="QEFP01000004">
    <property type="protein sequence ID" value="PVU68696.1"/>
    <property type="molecule type" value="Genomic_DNA"/>
</dbReference>
<evidence type="ECO:0000313" key="2">
    <source>
        <dbReference type="EMBL" id="MCC5447058.1"/>
    </source>
</evidence>
<accession>A0A2T9WLJ1</accession>
<evidence type="ECO:0000256" key="1">
    <source>
        <dbReference type="SAM" id="Phobius"/>
    </source>
</evidence>
<proteinExistence type="predicted"/>